<evidence type="ECO:0000313" key="2">
    <source>
        <dbReference type="Proteomes" id="UP001170666"/>
    </source>
</evidence>
<protein>
    <submittedName>
        <fullName evidence="1">Uncharacterized protein</fullName>
    </submittedName>
</protein>
<accession>A0ABT9D0U3</accession>
<sequence>MLLIGLGGIIYVFISHQAGIIKKDQNKNIIDEKIKILLFLLYKYIKTNKLQKVNDKFN</sequence>
<evidence type="ECO:0000313" key="1">
    <source>
        <dbReference type="EMBL" id="MDO8057333.1"/>
    </source>
</evidence>
<comment type="caution">
    <text evidence="1">The sequence shown here is derived from an EMBL/GenBank/DDBJ whole genome shotgun (WGS) entry which is preliminary data.</text>
</comment>
<name>A0ABT9D0U3_9MOLU</name>
<dbReference type="RefSeq" id="WP_304512934.1">
    <property type="nucleotide sequence ID" value="NZ_JAOSIT010000010.1"/>
</dbReference>
<organism evidence="1 2">
    <name type="scientific">Candidatus Phytoplasma gossypii</name>
    <dbReference type="NCBI Taxonomy" id="2982629"/>
    <lineage>
        <taxon>Bacteria</taxon>
        <taxon>Bacillati</taxon>
        <taxon>Mycoplasmatota</taxon>
        <taxon>Mollicutes</taxon>
        <taxon>Acholeplasmatales</taxon>
        <taxon>Acholeplasmataceae</taxon>
        <taxon>Candidatus Phytoplasma</taxon>
        <taxon>16SrII (Peanut WB group)</taxon>
    </lineage>
</organism>
<dbReference type="Proteomes" id="UP001170666">
    <property type="component" value="Unassembled WGS sequence"/>
</dbReference>
<dbReference type="EMBL" id="JAOSIT010000010">
    <property type="protein sequence ID" value="MDO8057333.1"/>
    <property type="molecule type" value="Genomic_DNA"/>
</dbReference>
<proteinExistence type="predicted"/>
<gene>
    <name evidence="1" type="ORF">OC698_01310</name>
</gene>
<reference evidence="1 2" key="1">
    <citation type="journal article" date="2023" name="Int. J. Syst. Evol. Microbiol.">
        <title>The observation of taxonomic boundaries for the 16SrII and 16SrXXV phytoplasmas using genome-based delimitation.</title>
        <authorList>
            <person name="Rodrigues Jardim B."/>
            <person name="Tran-Nguyen L.T.T."/>
            <person name="Gambley C."/>
            <person name="Al-Sadi A.M."/>
            <person name="Al-Subhi A.M."/>
            <person name="Foissac X."/>
            <person name="Salar P."/>
            <person name="Cai H."/>
            <person name="Yang J.Y."/>
            <person name="Davis R."/>
            <person name="Jones L."/>
            <person name="Rodoni B."/>
            <person name="Constable F.E."/>
        </authorList>
    </citation>
    <scope>NUCLEOTIDE SEQUENCE [LARGE SCALE GENOMIC DNA]</scope>
    <source>
        <strain evidence="1">BAWM-BFA-CoWB</strain>
    </source>
</reference>
<keyword evidence="2" id="KW-1185">Reference proteome</keyword>